<sequence length="227" mass="26408">MKLAQYHFETGEYLRTVDAVKNIKSKEFMIPPYHTPDLPIAELEDNEYHVFLDNNGNVPRDYANGAWAVKTRFVKVTAYNKQTKQPKEFEDKTLVDDEYTLLEPQSFQKWGDEQWVQNDEAVAAYNAQNGKVIRDNAVSDDLTALDVEWDVLNDAADIRRVINDAETIDAQETDTTQFRLADNTWRETSLAELRQVLCVFIARKRDIWNQFAQWDATDKLEAFSPEY</sequence>
<protein>
    <recommendedName>
        <fullName evidence="3">Tail fiber assembly protein</fullName>
    </recommendedName>
</protein>
<evidence type="ECO:0000313" key="2">
    <source>
        <dbReference type="Proteomes" id="UP001607151"/>
    </source>
</evidence>
<keyword evidence="2" id="KW-1185">Reference proteome</keyword>
<dbReference type="EMBL" id="JBIHSN010000003">
    <property type="protein sequence ID" value="MFH0267231.1"/>
    <property type="molecule type" value="Genomic_DNA"/>
</dbReference>
<accession>A0ABW7J0M3</accession>
<dbReference type="Proteomes" id="UP001607151">
    <property type="component" value="Unassembled WGS sequence"/>
</dbReference>
<reference evidence="1 2" key="1">
    <citation type="submission" date="2024-10" db="EMBL/GenBank/DDBJ databases">
        <authorList>
            <person name="Yibar A."/>
            <person name="Saticioglu I.B."/>
            <person name="Duman M."/>
            <person name="Ajmi N."/>
            <person name="Gurler F."/>
            <person name="Ay H."/>
            <person name="Onuk E."/>
            <person name="Guler S."/>
            <person name="Romalde J.L."/>
        </authorList>
    </citation>
    <scope>NUCLEOTIDE SEQUENCE [LARGE SCALE GENOMIC DNA]</scope>
    <source>
        <strain evidence="1 2">14-MA-B</strain>
    </source>
</reference>
<evidence type="ECO:0008006" key="3">
    <source>
        <dbReference type="Google" id="ProtNLM"/>
    </source>
</evidence>
<name>A0ABW7J0M3_9VIBR</name>
<comment type="caution">
    <text evidence="1">The sequence shown here is derived from an EMBL/GenBank/DDBJ whole genome shotgun (WGS) entry which is preliminary data.</text>
</comment>
<proteinExistence type="predicted"/>
<dbReference type="RefSeq" id="WP_394608746.1">
    <property type="nucleotide sequence ID" value="NZ_JBIHSN010000003.1"/>
</dbReference>
<evidence type="ECO:0000313" key="1">
    <source>
        <dbReference type="EMBL" id="MFH0267231.1"/>
    </source>
</evidence>
<organism evidence="1 2">
    <name type="scientific">Vibrio rumoiensis</name>
    <dbReference type="NCBI Taxonomy" id="76258"/>
    <lineage>
        <taxon>Bacteria</taxon>
        <taxon>Pseudomonadati</taxon>
        <taxon>Pseudomonadota</taxon>
        <taxon>Gammaproteobacteria</taxon>
        <taxon>Vibrionales</taxon>
        <taxon>Vibrionaceae</taxon>
        <taxon>Vibrio</taxon>
    </lineage>
</organism>
<gene>
    <name evidence="1" type="ORF">ACGRQ9_17435</name>
</gene>